<dbReference type="PANTHER" id="PTHR11527">
    <property type="entry name" value="HEAT-SHOCK PROTEIN 20 FAMILY MEMBER"/>
    <property type="match status" value="1"/>
</dbReference>
<dbReference type="EMBL" id="LAZR01007411">
    <property type="protein sequence ID" value="KKM85437.1"/>
    <property type="molecule type" value="Genomic_DNA"/>
</dbReference>
<dbReference type="PROSITE" id="PS01031">
    <property type="entry name" value="SHSP"/>
    <property type="match status" value="1"/>
</dbReference>
<dbReference type="AlphaFoldDB" id="A0A0F9NVZ3"/>
<feature type="domain" description="SHSP" evidence="1">
    <location>
        <begin position="35"/>
        <end position="154"/>
    </location>
</feature>
<dbReference type="CDD" id="cd06464">
    <property type="entry name" value="ACD_sHsps-like"/>
    <property type="match status" value="1"/>
</dbReference>
<proteinExistence type="predicted"/>
<evidence type="ECO:0000259" key="1">
    <source>
        <dbReference type="PROSITE" id="PS01031"/>
    </source>
</evidence>
<protein>
    <recommendedName>
        <fullName evidence="1">SHSP domain-containing protein</fullName>
    </recommendedName>
</protein>
<dbReference type="InterPro" id="IPR002068">
    <property type="entry name" value="A-crystallin/Hsp20_dom"/>
</dbReference>
<organism evidence="2">
    <name type="scientific">marine sediment metagenome</name>
    <dbReference type="NCBI Taxonomy" id="412755"/>
    <lineage>
        <taxon>unclassified sequences</taxon>
        <taxon>metagenomes</taxon>
        <taxon>ecological metagenomes</taxon>
    </lineage>
</organism>
<sequence>MNVPLQVAEENFFSAAGQMSRWLDRVLGPDYQRYRGRGCWTPPINLYEVAGAFFLVVDLAGIDPEAVDLRVEDGRLILRGQRPSPRPAECEQDDQGMAAGALRLHLMEIDHGPFLRVLELPETASTRDIEARYRSGFLWVRIPKVVKLPEGDGK</sequence>
<reference evidence="2" key="1">
    <citation type="journal article" date="2015" name="Nature">
        <title>Complex archaea that bridge the gap between prokaryotes and eukaryotes.</title>
        <authorList>
            <person name="Spang A."/>
            <person name="Saw J.H."/>
            <person name="Jorgensen S.L."/>
            <person name="Zaremba-Niedzwiedzka K."/>
            <person name="Martijn J."/>
            <person name="Lind A.E."/>
            <person name="van Eijk R."/>
            <person name="Schleper C."/>
            <person name="Guy L."/>
            <person name="Ettema T.J."/>
        </authorList>
    </citation>
    <scope>NUCLEOTIDE SEQUENCE</scope>
</reference>
<dbReference type="SUPFAM" id="SSF49764">
    <property type="entry name" value="HSP20-like chaperones"/>
    <property type="match status" value="1"/>
</dbReference>
<dbReference type="Gene3D" id="2.60.40.790">
    <property type="match status" value="1"/>
</dbReference>
<comment type="caution">
    <text evidence="2">The sequence shown here is derived from an EMBL/GenBank/DDBJ whole genome shotgun (WGS) entry which is preliminary data.</text>
</comment>
<dbReference type="InterPro" id="IPR031107">
    <property type="entry name" value="Small_HSP"/>
</dbReference>
<dbReference type="InterPro" id="IPR008978">
    <property type="entry name" value="HSP20-like_chaperone"/>
</dbReference>
<accession>A0A0F9NVZ3</accession>
<gene>
    <name evidence="2" type="ORF">LCGC14_1289060</name>
</gene>
<evidence type="ECO:0000313" key="2">
    <source>
        <dbReference type="EMBL" id="KKM85437.1"/>
    </source>
</evidence>
<name>A0A0F9NVZ3_9ZZZZ</name>
<dbReference type="Pfam" id="PF00011">
    <property type="entry name" value="HSP20"/>
    <property type="match status" value="1"/>
</dbReference>